<reference evidence="6" key="1">
    <citation type="journal article" date="2014" name="Nat. Commun.">
        <title>Resolution of deep angiosperm phylogeny using conserved nuclear genes and estimates of early divergence times.</title>
        <authorList>
            <person name="Zeng L."/>
            <person name="Zhang Q."/>
            <person name="Sun R."/>
            <person name="Kong H."/>
            <person name="Zhang N."/>
            <person name="Ma H."/>
        </authorList>
    </citation>
    <scope>NUCLEOTIDE SEQUENCE</scope>
</reference>
<comment type="subcellular location">
    <subcellularLocation>
        <location evidence="1">Nucleus</location>
    </subcellularLocation>
</comment>
<keyword evidence="4" id="KW-0804">Transcription</keyword>
<dbReference type="AlphaFoldDB" id="A0A097PNY7"/>
<keyword evidence="5" id="KW-0539">Nucleus</keyword>
<evidence type="ECO:0000313" key="6">
    <source>
        <dbReference type="EMBL" id="AIU49768.1"/>
    </source>
</evidence>
<dbReference type="EMBL" id="KM399112">
    <property type="protein sequence ID" value="AIU49768.1"/>
    <property type="molecule type" value="mRNA"/>
</dbReference>
<accession>A0A097PNY7</accession>
<evidence type="ECO:0000256" key="1">
    <source>
        <dbReference type="ARBA" id="ARBA00004123"/>
    </source>
</evidence>
<dbReference type="GO" id="GO:0016592">
    <property type="term" value="C:mediator complex"/>
    <property type="evidence" value="ECO:0007669"/>
    <property type="project" value="InterPro"/>
</dbReference>
<proteinExistence type="evidence at transcript level"/>
<sequence length="513" mass="57666">VTVDRLPIKRLNAIEEDGTERIAPEISQEEKPLALLRRIDFGMSIWPWQGLVENLHQARQELSIIIDLINHVEANDAVTVAGMTRPKQLPSEVLSDLAISASTKFQSFRHIGKYLKQTAKALEQQVAREARFYGALMRLQRNWKVKRQRGNAGFTIDLSDHTSTDFIRTSSLSTVRIDQAPSGMLAMHLPGRSSHSVHVGFHGQETDEGLVKDEGAKGAHSVLREIQCAIFDEQVFELVIGEALHPSPRVNVTGIRENFLQLSLGPEAALNVRLLPSRSPNPLSSEVYLQQIFNQNVFVGMHEQTTNLLRHFCMTLSHRIYCYKVLSELENMVRVPYLHLFSHPTWHSRVSAWFLYLDIPQTVTHGGKSHFHCKIVVHDESLSIEGEGTPNVGGLFKGSSTEVCSISEYNCGLADLTSILLQQVASQLIYWLHAEALVVGMKVKRDFLSLSFQLDNSESLALVASIDQREYCVNWWLILNDIDDGLVKPDKRFLGPLTLEALYGVLMDLVSLC</sequence>
<evidence type="ECO:0000256" key="4">
    <source>
        <dbReference type="ARBA" id="ARBA00023163"/>
    </source>
</evidence>
<dbReference type="PANTHER" id="PTHR13114">
    <property type="entry name" value="MEDIATOR OF RNA POLYMERASE II TRANSCRIPTION SUBUNIT 17"/>
    <property type="match status" value="1"/>
</dbReference>
<evidence type="ECO:0000256" key="2">
    <source>
        <dbReference type="ARBA" id="ARBA00005635"/>
    </source>
</evidence>
<name>A0A097PNY7_GINBI</name>
<dbReference type="GO" id="GO:0006357">
    <property type="term" value="P:regulation of transcription by RNA polymerase II"/>
    <property type="evidence" value="ECO:0007669"/>
    <property type="project" value="InterPro"/>
</dbReference>
<protein>
    <submittedName>
        <fullName evidence="6">RNA polymerase II transcription mediator</fullName>
    </submittedName>
</protein>
<evidence type="ECO:0000256" key="5">
    <source>
        <dbReference type="ARBA" id="ARBA00023242"/>
    </source>
</evidence>
<feature type="non-terminal residue" evidence="6">
    <location>
        <position position="1"/>
    </location>
</feature>
<evidence type="ECO:0000256" key="3">
    <source>
        <dbReference type="ARBA" id="ARBA00023015"/>
    </source>
</evidence>
<dbReference type="GO" id="GO:0070847">
    <property type="term" value="C:core mediator complex"/>
    <property type="evidence" value="ECO:0007669"/>
    <property type="project" value="TreeGrafter"/>
</dbReference>
<dbReference type="PANTHER" id="PTHR13114:SF7">
    <property type="entry name" value="MEDIATOR OF RNA POLYMERASE II TRANSCRIPTION SUBUNIT 17"/>
    <property type="match status" value="1"/>
</dbReference>
<organism evidence="6">
    <name type="scientific">Ginkgo biloba</name>
    <name type="common">Ginkgo</name>
    <name type="synonym">Maidenhair tree</name>
    <dbReference type="NCBI Taxonomy" id="3311"/>
    <lineage>
        <taxon>Eukaryota</taxon>
        <taxon>Viridiplantae</taxon>
        <taxon>Streptophyta</taxon>
        <taxon>Embryophyta</taxon>
        <taxon>Tracheophyta</taxon>
        <taxon>Spermatophyta</taxon>
        <taxon>Ginkgoidae</taxon>
        <taxon>Ginkgoales</taxon>
        <taxon>Ginkgoaceae</taxon>
        <taxon>Ginkgo</taxon>
    </lineage>
</organism>
<dbReference type="GO" id="GO:0003712">
    <property type="term" value="F:transcription coregulator activity"/>
    <property type="evidence" value="ECO:0007669"/>
    <property type="project" value="InterPro"/>
</dbReference>
<dbReference type="InterPro" id="IPR019313">
    <property type="entry name" value="Mediator_Med17"/>
</dbReference>
<keyword evidence="3" id="KW-0805">Transcription regulation</keyword>
<comment type="similarity">
    <text evidence="2">Belongs to the Mediator complex subunit 17 family.</text>
</comment>
<feature type="non-terminal residue" evidence="6">
    <location>
        <position position="513"/>
    </location>
</feature>